<sequence>MLPISKSVQRDYFARTSTTAPSILKRDHAWTNSAKEFLADIRDDIALLKNDLALPPHFFELPREIRDEVYKYVWHDAILAFTDDDFIVVARGSRDLNQQPTTVLPNCTSVCRQMRIESIEYFHRTALFSVGEVQQLPAYIHQYLSKESGTMQTLLDDRIQPKLCYQQHEAVTVMTITELRRHPFNLRRSRHIHVSRFWWGAAVARCTGYLDISIYPRPDLDFGKLRSLLEREHEQHHYVALVVKPATFPWIPLFGGAFAETMVIRQDFTFMGTLPYYVREIHVDTGSCGWAYPDQPRNACEALALFRSKCEEFNESRRVP</sequence>
<accession>A0A8K0RFJ5</accession>
<keyword evidence="2" id="KW-1185">Reference proteome</keyword>
<gene>
    <name evidence="1" type="ORF">FB567DRAFT_2510</name>
</gene>
<reference evidence="1" key="1">
    <citation type="journal article" date="2021" name="Nat. Commun.">
        <title>Genetic determinants of endophytism in the Arabidopsis root mycobiome.</title>
        <authorList>
            <person name="Mesny F."/>
            <person name="Miyauchi S."/>
            <person name="Thiergart T."/>
            <person name="Pickel B."/>
            <person name="Atanasova L."/>
            <person name="Karlsson M."/>
            <person name="Huettel B."/>
            <person name="Barry K.W."/>
            <person name="Haridas S."/>
            <person name="Chen C."/>
            <person name="Bauer D."/>
            <person name="Andreopoulos W."/>
            <person name="Pangilinan J."/>
            <person name="LaButti K."/>
            <person name="Riley R."/>
            <person name="Lipzen A."/>
            <person name="Clum A."/>
            <person name="Drula E."/>
            <person name="Henrissat B."/>
            <person name="Kohler A."/>
            <person name="Grigoriev I.V."/>
            <person name="Martin F.M."/>
            <person name="Hacquard S."/>
        </authorList>
    </citation>
    <scope>NUCLEOTIDE SEQUENCE</scope>
    <source>
        <strain evidence="1">MPI-SDFR-AT-0120</strain>
    </source>
</reference>
<dbReference type="AlphaFoldDB" id="A0A8K0RFJ5"/>
<dbReference type="Proteomes" id="UP000813461">
    <property type="component" value="Unassembled WGS sequence"/>
</dbReference>
<evidence type="ECO:0000313" key="1">
    <source>
        <dbReference type="EMBL" id="KAH7094393.1"/>
    </source>
</evidence>
<evidence type="ECO:0000313" key="2">
    <source>
        <dbReference type="Proteomes" id="UP000813461"/>
    </source>
</evidence>
<protein>
    <submittedName>
        <fullName evidence="1">Uncharacterized protein</fullName>
    </submittedName>
</protein>
<comment type="caution">
    <text evidence="1">The sequence shown here is derived from an EMBL/GenBank/DDBJ whole genome shotgun (WGS) entry which is preliminary data.</text>
</comment>
<organism evidence="1 2">
    <name type="scientific">Paraphoma chrysanthemicola</name>
    <dbReference type="NCBI Taxonomy" id="798071"/>
    <lineage>
        <taxon>Eukaryota</taxon>
        <taxon>Fungi</taxon>
        <taxon>Dikarya</taxon>
        <taxon>Ascomycota</taxon>
        <taxon>Pezizomycotina</taxon>
        <taxon>Dothideomycetes</taxon>
        <taxon>Pleosporomycetidae</taxon>
        <taxon>Pleosporales</taxon>
        <taxon>Pleosporineae</taxon>
        <taxon>Phaeosphaeriaceae</taxon>
        <taxon>Paraphoma</taxon>
    </lineage>
</organism>
<proteinExistence type="predicted"/>
<dbReference type="EMBL" id="JAGMVJ010000001">
    <property type="protein sequence ID" value="KAH7094393.1"/>
    <property type="molecule type" value="Genomic_DNA"/>
</dbReference>
<name>A0A8K0RFJ5_9PLEO</name>